<dbReference type="OrthoDB" id="577467at2"/>
<dbReference type="AlphaFoldDB" id="K9UE92"/>
<proteinExistence type="predicted"/>
<accession>K9UE92</accession>
<sequence>MNTKSAVTRVISKVNVRDVGINEEEFSANIIESPTVNGLYLGWVRKDTQKWEPLAKLTIVEGGYTAQYTSNHEEISALYPGYKDLLIWSELDVVNRDFPHIFRNRMPLLRNDVKNDCEFLKLDYPQIDKIAYVSRYGGRICGDKFSICPSIEPDASGNYIFYCALSGVEERQEPRKIWQQIRDRSGKFSLIKAEDKYCLEFEGVILGYLEQYFELIDGEIIQIEIINFTDPSKRQGHSVLLKIIIHGKNAYAHRLFQDI</sequence>
<dbReference type="PATRIC" id="fig|1173020.3.peg.1827"/>
<name>K9UE92_CHAP6</name>
<evidence type="ECO:0000313" key="2">
    <source>
        <dbReference type="Proteomes" id="UP000010366"/>
    </source>
</evidence>
<gene>
    <name evidence="1" type="ORF">Cha6605_1589</name>
</gene>
<evidence type="ECO:0000313" key="1">
    <source>
        <dbReference type="EMBL" id="AFY92741.1"/>
    </source>
</evidence>
<dbReference type="HOGENOM" id="CLU_1072381_0_0_3"/>
<keyword evidence="2" id="KW-1185">Reference proteome</keyword>
<reference evidence="1 2" key="1">
    <citation type="submission" date="2012-05" db="EMBL/GenBank/DDBJ databases">
        <title>Finished chromosome of genome of Chamaesiphon sp. PCC 6605.</title>
        <authorList>
            <consortium name="US DOE Joint Genome Institute"/>
            <person name="Gugger M."/>
            <person name="Coursin T."/>
            <person name="Rippka R."/>
            <person name="Tandeau De Marsac N."/>
            <person name="Huntemann M."/>
            <person name="Wei C.-L."/>
            <person name="Han J."/>
            <person name="Detter J.C."/>
            <person name="Han C."/>
            <person name="Tapia R."/>
            <person name="Chen A."/>
            <person name="Kyrpides N."/>
            <person name="Mavromatis K."/>
            <person name="Markowitz V."/>
            <person name="Szeto E."/>
            <person name="Ivanova N."/>
            <person name="Pagani I."/>
            <person name="Pati A."/>
            <person name="Goodwin L."/>
            <person name="Nordberg H.P."/>
            <person name="Cantor M.N."/>
            <person name="Hua S.X."/>
            <person name="Woyke T."/>
            <person name="Kerfeld C.A."/>
        </authorList>
    </citation>
    <scope>NUCLEOTIDE SEQUENCE [LARGE SCALE GENOMIC DNA]</scope>
    <source>
        <strain evidence="2">ATCC 27169 / PCC 6605</strain>
    </source>
</reference>
<protein>
    <submittedName>
        <fullName evidence="1">Uncharacterized protein</fullName>
    </submittedName>
</protein>
<dbReference type="EMBL" id="CP003600">
    <property type="protein sequence ID" value="AFY92741.1"/>
    <property type="molecule type" value="Genomic_DNA"/>
</dbReference>
<dbReference type="Proteomes" id="UP000010366">
    <property type="component" value="Chromosome"/>
</dbReference>
<dbReference type="STRING" id="1173020.Cha6605_1589"/>
<dbReference type="RefSeq" id="WP_015158917.1">
    <property type="nucleotide sequence ID" value="NC_019697.1"/>
</dbReference>
<organism evidence="1 2">
    <name type="scientific">Chamaesiphon minutus (strain ATCC 27169 / PCC 6605)</name>
    <dbReference type="NCBI Taxonomy" id="1173020"/>
    <lineage>
        <taxon>Bacteria</taxon>
        <taxon>Bacillati</taxon>
        <taxon>Cyanobacteriota</taxon>
        <taxon>Cyanophyceae</taxon>
        <taxon>Gomontiellales</taxon>
        <taxon>Chamaesiphonaceae</taxon>
        <taxon>Chamaesiphon</taxon>
    </lineage>
</organism>
<dbReference type="KEGG" id="cmp:Cha6605_1589"/>